<dbReference type="AlphaFoldDB" id="B2A7B9"/>
<reference evidence="3 4" key="2">
    <citation type="journal article" date="2011" name="J. Bacteriol.">
        <title>Complete genome sequence of the anaerobic, halophilic alkalithermophile Natranaerobius thermophilus JW/NM-WN-LF.</title>
        <authorList>
            <person name="Zhao B."/>
            <person name="Mesbah N.M."/>
            <person name="Dalin E."/>
            <person name="Goodwin L."/>
            <person name="Nolan M."/>
            <person name="Pitluck S."/>
            <person name="Chertkov O."/>
            <person name="Brettin T.S."/>
            <person name="Han J."/>
            <person name="Larimer F.W."/>
            <person name="Land M.L."/>
            <person name="Hauser L."/>
            <person name="Kyrpides N."/>
            <person name="Wiegel J."/>
        </authorList>
    </citation>
    <scope>NUCLEOTIDE SEQUENCE [LARGE SCALE GENOMIC DNA]</scope>
    <source>
        <strain evidence="4">ATCC BAA-1301 / DSM 18059 / JW/NM-WN-LF</strain>
    </source>
</reference>
<keyword evidence="4" id="KW-1185">Reference proteome</keyword>
<dbReference type="OrthoDB" id="9797709at2"/>
<dbReference type="EMBL" id="CP001034">
    <property type="protein sequence ID" value="ACB84313.1"/>
    <property type="molecule type" value="Genomic_DNA"/>
</dbReference>
<evidence type="ECO:0000313" key="4">
    <source>
        <dbReference type="Proteomes" id="UP000001683"/>
    </source>
</evidence>
<dbReference type="InterPro" id="IPR050789">
    <property type="entry name" value="Diverse_Enzym_Activities"/>
</dbReference>
<feature type="compositionally biased region" description="Basic and acidic residues" evidence="1">
    <location>
        <begin position="303"/>
        <end position="324"/>
    </location>
</feature>
<protein>
    <submittedName>
        <fullName evidence="3">Beta-lactamase</fullName>
    </submittedName>
</protein>
<feature type="region of interest" description="Disordered" evidence="1">
    <location>
        <begin position="302"/>
        <end position="328"/>
    </location>
</feature>
<dbReference type="STRING" id="457570.Nther_0723"/>
<dbReference type="Gene3D" id="3.40.710.10">
    <property type="entry name" value="DD-peptidase/beta-lactamase superfamily"/>
    <property type="match status" value="2"/>
</dbReference>
<dbReference type="eggNOG" id="COG1680">
    <property type="taxonomic scope" value="Bacteria"/>
</dbReference>
<dbReference type="Pfam" id="PF00144">
    <property type="entry name" value="Beta-lactamase"/>
    <property type="match status" value="1"/>
</dbReference>
<accession>B2A7B9</accession>
<dbReference type="SUPFAM" id="SSF56601">
    <property type="entry name" value="beta-lactamase/transpeptidase-like"/>
    <property type="match status" value="1"/>
</dbReference>
<dbReference type="HOGENOM" id="CLU_020027_15_0_9"/>
<dbReference type="FunCoup" id="B2A7B9">
    <property type="interactions" value="72"/>
</dbReference>
<dbReference type="PANTHER" id="PTHR43283">
    <property type="entry name" value="BETA-LACTAMASE-RELATED"/>
    <property type="match status" value="1"/>
</dbReference>
<proteinExistence type="predicted"/>
<name>B2A7B9_NATTJ</name>
<sequence>MKNKLLPLTLAFALIISFIGYHEENISKALGFDVQWNQKAHEIKTKIVDQNKEVNYSVGGEQEMNAVLQKQLEDIVEEYELAGVQVAAVNEKGTIVSGNAGKHSLEDKTEIDDNTILRSASVSKAFTAVATMQLVEQQQIDLDADINDYLELEVDIKHPEYPDTNITPRMLLNHSSGMTNGTYVSFASNSINRGNRQKTPPSLSEVFDEEGEFYSNSIWSEYKPGEKFIYTNLGYIVLGAIVENVSGMNFDEYTNENIFNPLGMNSSSFNINDLRNSRRGRDRDRIAPLYRRTVEYIDQEESVESKKSTIKDNEKTLENKDQQHNRQRQVHFRGTNFGDLPEFSNYRPGRNGSLYSPQGGLFTTATDLAKFASAMINGGEYQGNRILEQETIELMKQVSVSSCAQDWTDFDGLFKKQGLGLHITDELLEDGITLYGHPGIAYGLLSGVYFTDHTEQTEQSRRENNFGIVYLINGANTEIPGSSDTFYEIEEEIAKTVYDSLYDSIKKAGEH</sequence>
<reference evidence="3 4" key="1">
    <citation type="submission" date="2008-04" db="EMBL/GenBank/DDBJ databases">
        <title>Complete sequence of chromosome of Natranaerobius thermophilus JW/NM-WN-LF.</title>
        <authorList>
            <consortium name="US DOE Joint Genome Institute"/>
            <person name="Copeland A."/>
            <person name="Lucas S."/>
            <person name="Lapidus A."/>
            <person name="Glavina del Rio T."/>
            <person name="Dalin E."/>
            <person name="Tice H."/>
            <person name="Bruce D."/>
            <person name="Goodwin L."/>
            <person name="Pitluck S."/>
            <person name="Chertkov O."/>
            <person name="Brettin T."/>
            <person name="Detter J.C."/>
            <person name="Han C."/>
            <person name="Kuske C.R."/>
            <person name="Schmutz J."/>
            <person name="Larimer F."/>
            <person name="Land M."/>
            <person name="Hauser L."/>
            <person name="Kyrpides N."/>
            <person name="Lykidis A."/>
            <person name="Mesbah N.M."/>
            <person name="Wiegel J."/>
        </authorList>
    </citation>
    <scope>NUCLEOTIDE SEQUENCE [LARGE SCALE GENOMIC DNA]</scope>
    <source>
        <strain evidence="4">ATCC BAA-1301 / DSM 18059 / JW/NM-WN-LF</strain>
    </source>
</reference>
<evidence type="ECO:0000256" key="1">
    <source>
        <dbReference type="SAM" id="MobiDB-lite"/>
    </source>
</evidence>
<dbReference type="RefSeq" id="WP_012447197.1">
    <property type="nucleotide sequence ID" value="NC_010718.1"/>
</dbReference>
<gene>
    <name evidence="3" type="ordered locus">Nther_0723</name>
</gene>
<dbReference type="InParanoid" id="B2A7B9"/>
<dbReference type="KEGG" id="nth:Nther_0723"/>
<dbReference type="InterPro" id="IPR012338">
    <property type="entry name" value="Beta-lactam/transpept-like"/>
</dbReference>
<feature type="domain" description="Beta-lactamase-related" evidence="2">
    <location>
        <begin position="70"/>
        <end position="477"/>
    </location>
</feature>
<evidence type="ECO:0000313" key="3">
    <source>
        <dbReference type="EMBL" id="ACB84313.1"/>
    </source>
</evidence>
<evidence type="ECO:0000259" key="2">
    <source>
        <dbReference type="Pfam" id="PF00144"/>
    </source>
</evidence>
<dbReference type="InterPro" id="IPR001466">
    <property type="entry name" value="Beta-lactam-related"/>
</dbReference>
<dbReference type="Proteomes" id="UP000001683">
    <property type="component" value="Chromosome"/>
</dbReference>
<organism evidence="3 4">
    <name type="scientific">Natranaerobius thermophilus (strain ATCC BAA-1301 / DSM 18059 / JW/NM-WN-LF)</name>
    <dbReference type="NCBI Taxonomy" id="457570"/>
    <lineage>
        <taxon>Bacteria</taxon>
        <taxon>Bacillati</taxon>
        <taxon>Bacillota</taxon>
        <taxon>Clostridia</taxon>
        <taxon>Natranaerobiales</taxon>
        <taxon>Natranaerobiaceae</taxon>
        <taxon>Natranaerobius</taxon>
    </lineage>
</organism>
<dbReference type="PANTHER" id="PTHR43283:SF18">
    <property type="match status" value="1"/>
</dbReference>